<feature type="transmembrane region" description="Helical" evidence="9">
    <location>
        <begin position="49"/>
        <end position="69"/>
    </location>
</feature>
<evidence type="ECO:0000256" key="6">
    <source>
        <dbReference type="ARBA" id="ARBA00022989"/>
    </source>
</evidence>
<organism evidence="10 11">
    <name type="scientific">Paragemmobacter ruber</name>
    <dbReference type="NCBI Taxonomy" id="1985673"/>
    <lineage>
        <taxon>Bacteria</taxon>
        <taxon>Pseudomonadati</taxon>
        <taxon>Pseudomonadota</taxon>
        <taxon>Alphaproteobacteria</taxon>
        <taxon>Rhodobacterales</taxon>
        <taxon>Paracoccaceae</taxon>
        <taxon>Paragemmobacter</taxon>
    </lineage>
</organism>
<keyword evidence="3 8" id="KW-0813">Transport</keyword>
<feature type="transmembrane region" description="Helical" evidence="9">
    <location>
        <begin position="196"/>
        <end position="224"/>
    </location>
</feature>
<keyword evidence="4" id="KW-1003">Cell membrane</keyword>
<dbReference type="Proteomes" id="UP001517376">
    <property type="component" value="Unassembled WGS sequence"/>
</dbReference>
<reference evidence="11" key="1">
    <citation type="submission" date="2020-01" db="EMBL/GenBank/DDBJ databases">
        <title>Sphingomonas sp. strain CSW-10.</title>
        <authorList>
            <person name="Chen W.-M."/>
        </authorList>
    </citation>
    <scope>NUCLEOTIDE SEQUENCE [LARGE SCALE GENOMIC DNA]</scope>
    <source>
        <strain evidence="11">CCP-1</strain>
    </source>
</reference>
<feature type="transmembrane region" description="Helical" evidence="9">
    <location>
        <begin position="236"/>
        <end position="257"/>
    </location>
</feature>
<evidence type="ECO:0000256" key="3">
    <source>
        <dbReference type="ARBA" id="ARBA00022448"/>
    </source>
</evidence>
<evidence type="ECO:0000256" key="9">
    <source>
        <dbReference type="SAM" id="Phobius"/>
    </source>
</evidence>
<evidence type="ECO:0000256" key="4">
    <source>
        <dbReference type="ARBA" id="ARBA00022475"/>
    </source>
</evidence>
<evidence type="ECO:0000256" key="1">
    <source>
        <dbReference type="ARBA" id="ARBA00004651"/>
    </source>
</evidence>
<keyword evidence="6 9" id="KW-1133">Transmembrane helix</keyword>
<dbReference type="RefSeq" id="WP_161765280.1">
    <property type="nucleotide sequence ID" value="NZ_JAAATW010000001.1"/>
</dbReference>
<protein>
    <submittedName>
        <fullName evidence="10">Metal ABC transporter permease</fullName>
    </submittedName>
</protein>
<proteinExistence type="inferred from homology"/>
<accession>A0ABW9Y180</accession>
<dbReference type="PANTHER" id="PTHR30477:SF3">
    <property type="entry name" value="METAL TRANSPORT SYSTEM MEMBRANE PROTEIN CT_069-RELATED"/>
    <property type="match status" value="1"/>
</dbReference>
<dbReference type="EMBL" id="JAAATW010000001">
    <property type="protein sequence ID" value="NBE06263.1"/>
    <property type="molecule type" value="Genomic_DNA"/>
</dbReference>
<keyword evidence="11" id="KW-1185">Reference proteome</keyword>
<dbReference type="Gene3D" id="1.10.3470.10">
    <property type="entry name" value="ABC transporter involved in vitamin B12 uptake, BtuC"/>
    <property type="match status" value="1"/>
</dbReference>
<dbReference type="Pfam" id="PF00950">
    <property type="entry name" value="ABC-3"/>
    <property type="match status" value="1"/>
</dbReference>
<dbReference type="PANTHER" id="PTHR30477">
    <property type="entry name" value="ABC-TRANSPORTER METAL-BINDING PROTEIN"/>
    <property type="match status" value="1"/>
</dbReference>
<comment type="similarity">
    <text evidence="2 8">Belongs to the ABC-3 integral membrane protein family.</text>
</comment>
<feature type="transmembrane region" description="Helical" evidence="9">
    <location>
        <begin position="75"/>
        <end position="93"/>
    </location>
</feature>
<dbReference type="SUPFAM" id="SSF81345">
    <property type="entry name" value="ABC transporter involved in vitamin B12 uptake, BtuC"/>
    <property type="match status" value="1"/>
</dbReference>
<evidence type="ECO:0000313" key="10">
    <source>
        <dbReference type="EMBL" id="NBE06263.1"/>
    </source>
</evidence>
<sequence>MTDALLQALLFQAGYNAALVSLGAALLGLAAGAVGAFTTLRRRALTSDAMAHATLPGIGIAFLLMTAAGGDGRSLPILLVGAGLSAVLGLVLLQRLTDTTRLTEDTATGAILSSFYGAGVVLLTVIQNLSIGRPAGLEGFLLGSTAGMLRADALLIAGGGAVILGLLALLRRPLAMTAFDPAHARLMGVNTRAADMALLLLTLACVLLGLRVVGLILIVALLITPALTARLWSNRIGVVALLAGAIGAVAGHVGAALSFALPDLPTGPAIVLITFTAFLASVLLAPGRGVIARALARVRLARGLRKGGARA</sequence>
<dbReference type="InterPro" id="IPR001626">
    <property type="entry name" value="ABC_TroCD"/>
</dbReference>
<gene>
    <name evidence="10" type="ORF">GU920_01860</name>
</gene>
<evidence type="ECO:0000313" key="11">
    <source>
        <dbReference type="Proteomes" id="UP001517376"/>
    </source>
</evidence>
<evidence type="ECO:0000256" key="5">
    <source>
        <dbReference type="ARBA" id="ARBA00022692"/>
    </source>
</evidence>
<name>A0ABW9Y180_9RHOB</name>
<keyword evidence="7 9" id="KW-0472">Membrane</keyword>
<feature type="transmembrane region" description="Helical" evidence="9">
    <location>
        <begin position="153"/>
        <end position="170"/>
    </location>
</feature>
<comment type="subcellular location">
    <subcellularLocation>
        <location evidence="1 8">Cell membrane</location>
        <topology evidence="1 8">Multi-pass membrane protein</topology>
    </subcellularLocation>
</comment>
<evidence type="ECO:0000256" key="8">
    <source>
        <dbReference type="RuleBase" id="RU003943"/>
    </source>
</evidence>
<keyword evidence="5 8" id="KW-0812">Transmembrane</keyword>
<feature type="transmembrane region" description="Helical" evidence="9">
    <location>
        <begin position="15"/>
        <end position="37"/>
    </location>
</feature>
<evidence type="ECO:0000256" key="7">
    <source>
        <dbReference type="ARBA" id="ARBA00023136"/>
    </source>
</evidence>
<comment type="caution">
    <text evidence="10">The sequence shown here is derived from an EMBL/GenBank/DDBJ whole genome shotgun (WGS) entry which is preliminary data.</text>
</comment>
<evidence type="ECO:0000256" key="2">
    <source>
        <dbReference type="ARBA" id="ARBA00008034"/>
    </source>
</evidence>
<dbReference type="InterPro" id="IPR037294">
    <property type="entry name" value="ABC_BtuC-like"/>
</dbReference>
<feature type="transmembrane region" description="Helical" evidence="9">
    <location>
        <begin position="269"/>
        <end position="296"/>
    </location>
</feature>